<evidence type="ECO:0000256" key="2">
    <source>
        <dbReference type="ARBA" id="ARBA00022801"/>
    </source>
</evidence>
<dbReference type="Pfam" id="PF00271">
    <property type="entry name" value="Helicase_C"/>
    <property type="match status" value="1"/>
</dbReference>
<feature type="domain" description="Helicase C-terminal" evidence="6">
    <location>
        <begin position="582"/>
        <end position="675"/>
    </location>
</feature>
<feature type="domain" description="Helicase ATP-binding" evidence="5">
    <location>
        <begin position="33"/>
        <end position="269"/>
    </location>
</feature>
<dbReference type="EMBL" id="MN739416">
    <property type="protein sequence ID" value="QHT03770.1"/>
    <property type="molecule type" value="Genomic_DNA"/>
</dbReference>
<protein>
    <recommendedName>
        <fullName evidence="8">Helicase ATP-binding domain-containing protein</fullName>
    </recommendedName>
</protein>
<dbReference type="PANTHER" id="PTHR45766">
    <property type="entry name" value="DNA ANNEALING HELICASE AND ENDONUCLEASE ZRANB3 FAMILY MEMBER"/>
    <property type="match status" value="1"/>
</dbReference>
<dbReference type="SMART" id="SM00487">
    <property type="entry name" value="DEXDc"/>
    <property type="match status" value="1"/>
</dbReference>
<dbReference type="InterPro" id="IPR014001">
    <property type="entry name" value="Helicase_ATP-bd"/>
</dbReference>
<evidence type="ECO:0000259" key="5">
    <source>
        <dbReference type="SMART" id="SM00487"/>
    </source>
</evidence>
<sequence length="870" mass="100105">MAYVLPNRKAFADAITRKFLKYRQNEPEDGEVRNNELTPYQKLVRDYLLIETPYRGLLVYHGLGTGKTRSSIAVAESLMSNKKVYVLLPATLQDNYRSEIRKSGDPVYAFDQHWEEKGIRSEEDREKAKALGVSEEFLDKNGVYYTTVQDANPNFRNLTRAQQKLIEAQIEDVIDSRFTFINYNGISSVNIDRILPSEHMFDESVVILDEVHNLIGSVTNERDIRTRIYTYILKAKNCKVVALSGTPVINSPHEIAFLMNLLRGPIEQVIVPTKSALAWDEALMTAFFRKQKDVDTIEYNSVKRHFLITRNPPYFESIYNDKGERIAVKYNKDFKQEPDIKEWVETWRREFTEKFSGIELESPEKMVVQELQCLPTDIPNDEFTKLFIEGFKVKNALLLGRRIQGLVSYYKGADERLLPKRLDEDKTLVKIPMSNEQFVLYLGARKKEIDGEARRKRSPSLNETLGSFRMNSRLVCNYAVPEELRVIETETEDETAVADKPEVLARLRKEPDRFLKGKGLDHFSPKMAALLKDLKHNVGKDGKWNSQYIYSQHESLEGLGILRAVLDNNGFQEYKLIKDGGVWKEDPSMEKGKPAYGMYTGKNDKERNLILDIFNEEIPVSMKDSIKERRLCVLLGSSASAEGITLKNVRNVYILEPYWNAGRIDQVIGRAIRLNSHDKLPPEDRNVTVKIYMSVFTPEQSSTADADKAPNIVAIRRNDTSTKYYETGEGQESFMTSDEVLYNLSYQKGRIAKNISSILKQAAVDCEIHRKLHSKEQPVIQCMRFDSGVTAEDLAYRPSYLLDEKDVSYQRNLMKKTRKLQIVEIKGIMMILDTQTNEVFDYGAWGDEKRLFRIGVRSGNTIKFLQDVVI</sequence>
<accession>A0A6C0CIR7</accession>
<dbReference type="AlphaFoldDB" id="A0A6C0CIR7"/>
<dbReference type="GO" id="GO:0004520">
    <property type="term" value="F:DNA endonuclease activity"/>
    <property type="evidence" value="ECO:0007669"/>
    <property type="project" value="TreeGrafter"/>
</dbReference>
<dbReference type="GO" id="GO:0005524">
    <property type="term" value="F:ATP binding"/>
    <property type="evidence" value="ECO:0007669"/>
    <property type="project" value="UniProtKB-KW"/>
</dbReference>
<dbReference type="GO" id="GO:0031297">
    <property type="term" value="P:replication fork processing"/>
    <property type="evidence" value="ECO:0007669"/>
    <property type="project" value="TreeGrafter"/>
</dbReference>
<name>A0A6C0CIR7_9ZZZZ</name>
<evidence type="ECO:0000256" key="4">
    <source>
        <dbReference type="ARBA" id="ARBA00022840"/>
    </source>
</evidence>
<evidence type="ECO:0000313" key="7">
    <source>
        <dbReference type="EMBL" id="QHT03770.1"/>
    </source>
</evidence>
<dbReference type="InterPro" id="IPR006935">
    <property type="entry name" value="Helicase/UvrB_N"/>
</dbReference>
<organism evidence="7">
    <name type="scientific">viral metagenome</name>
    <dbReference type="NCBI Taxonomy" id="1070528"/>
    <lineage>
        <taxon>unclassified sequences</taxon>
        <taxon>metagenomes</taxon>
        <taxon>organismal metagenomes</taxon>
    </lineage>
</organism>
<dbReference type="GO" id="GO:0004386">
    <property type="term" value="F:helicase activity"/>
    <property type="evidence" value="ECO:0007669"/>
    <property type="project" value="UniProtKB-KW"/>
</dbReference>
<dbReference type="GO" id="GO:0003677">
    <property type="term" value="F:DNA binding"/>
    <property type="evidence" value="ECO:0007669"/>
    <property type="project" value="InterPro"/>
</dbReference>
<dbReference type="SUPFAM" id="SSF52540">
    <property type="entry name" value="P-loop containing nucleoside triphosphate hydrolases"/>
    <property type="match status" value="2"/>
</dbReference>
<evidence type="ECO:0000256" key="3">
    <source>
        <dbReference type="ARBA" id="ARBA00022806"/>
    </source>
</evidence>
<dbReference type="InterPro" id="IPR027417">
    <property type="entry name" value="P-loop_NTPase"/>
</dbReference>
<dbReference type="GO" id="GO:0043596">
    <property type="term" value="C:nuclear replication fork"/>
    <property type="evidence" value="ECO:0007669"/>
    <property type="project" value="TreeGrafter"/>
</dbReference>
<dbReference type="GO" id="GO:0006281">
    <property type="term" value="P:DNA repair"/>
    <property type="evidence" value="ECO:0007669"/>
    <property type="project" value="TreeGrafter"/>
</dbReference>
<keyword evidence="1" id="KW-0547">Nucleotide-binding</keyword>
<keyword evidence="3" id="KW-0347">Helicase</keyword>
<dbReference type="GO" id="GO:0016787">
    <property type="term" value="F:hydrolase activity"/>
    <property type="evidence" value="ECO:0007669"/>
    <property type="project" value="UniProtKB-KW"/>
</dbReference>
<proteinExistence type="predicted"/>
<keyword evidence="2" id="KW-0378">Hydrolase</keyword>
<evidence type="ECO:0000259" key="6">
    <source>
        <dbReference type="SMART" id="SM00490"/>
    </source>
</evidence>
<dbReference type="PANTHER" id="PTHR45766:SF3">
    <property type="entry name" value="DNA ANNEALING HELICASE AND ENDONUCLEASE ZRANB3"/>
    <property type="match status" value="1"/>
</dbReference>
<evidence type="ECO:0008006" key="8">
    <source>
        <dbReference type="Google" id="ProtNLM"/>
    </source>
</evidence>
<dbReference type="SMART" id="SM00490">
    <property type="entry name" value="HELICc"/>
    <property type="match status" value="1"/>
</dbReference>
<dbReference type="Pfam" id="PF04851">
    <property type="entry name" value="ResIII"/>
    <property type="match status" value="1"/>
</dbReference>
<dbReference type="InterPro" id="IPR001650">
    <property type="entry name" value="Helicase_C-like"/>
</dbReference>
<keyword evidence="4" id="KW-0067">ATP-binding</keyword>
<reference evidence="7" key="1">
    <citation type="journal article" date="2020" name="Nature">
        <title>Giant virus diversity and host interactions through global metagenomics.</title>
        <authorList>
            <person name="Schulz F."/>
            <person name="Roux S."/>
            <person name="Paez-Espino D."/>
            <person name="Jungbluth S."/>
            <person name="Walsh D.A."/>
            <person name="Denef V.J."/>
            <person name="McMahon K.D."/>
            <person name="Konstantinidis K.T."/>
            <person name="Eloe-Fadrosh E.A."/>
            <person name="Kyrpides N.C."/>
            <person name="Woyke T."/>
        </authorList>
    </citation>
    <scope>NUCLEOTIDE SEQUENCE</scope>
    <source>
        <strain evidence="7">GVMAG-M-3300021120-1</strain>
    </source>
</reference>
<evidence type="ECO:0000256" key="1">
    <source>
        <dbReference type="ARBA" id="ARBA00022741"/>
    </source>
</evidence>
<dbReference type="Gene3D" id="3.40.50.300">
    <property type="entry name" value="P-loop containing nucleotide triphosphate hydrolases"/>
    <property type="match status" value="2"/>
</dbReference>